<feature type="compositionally biased region" description="Polar residues" evidence="1">
    <location>
        <begin position="248"/>
        <end position="260"/>
    </location>
</feature>
<organism evidence="2 3">
    <name type="scientific">Drosophila navojoa</name>
    <name type="common">Fruit fly</name>
    <dbReference type="NCBI Taxonomy" id="7232"/>
    <lineage>
        <taxon>Eukaryota</taxon>
        <taxon>Metazoa</taxon>
        <taxon>Ecdysozoa</taxon>
        <taxon>Arthropoda</taxon>
        <taxon>Hexapoda</taxon>
        <taxon>Insecta</taxon>
        <taxon>Pterygota</taxon>
        <taxon>Neoptera</taxon>
        <taxon>Endopterygota</taxon>
        <taxon>Diptera</taxon>
        <taxon>Brachycera</taxon>
        <taxon>Muscomorpha</taxon>
        <taxon>Ephydroidea</taxon>
        <taxon>Drosophilidae</taxon>
        <taxon>Drosophila</taxon>
    </lineage>
</organism>
<feature type="compositionally biased region" description="Basic and acidic residues" evidence="1">
    <location>
        <begin position="168"/>
        <end position="193"/>
    </location>
</feature>
<feature type="compositionally biased region" description="Basic and acidic residues" evidence="1">
    <location>
        <begin position="371"/>
        <end position="402"/>
    </location>
</feature>
<proteinExistence type="predicted"/>
<comment type="caution">
    <text evidence="2">The sequence shown here is derived from an EMBL/GenBank/DDBJ whole genome shotgun (WGS) entry which is preliminary data.</text>
</comment>
<dbReference type="EMBL" id="LSRL02001127">
    <property type="protein sequence ID" value="TDG39339.1"/>
    <property type="molecule type" value="Genomic_DNA"/>
</dbReference>
<evidence type="ECO:0000256" key="1">
    <source>
        <dbReference type="SAM" id="MobiDB-lite"/>
    </source>
</evidence>
<feature type="compositionally biased region" description="Basic and acidic residues" evidence="1">
    <location>
        <begin position="132"/>
        <end position="149"/>
    </location>
</feature>
<accession>A0A484ARX2</accession>
<evidence type="ECO:0000313" key="3">
    <source>
        <dbReference type="Proteomes" id="UP000295192"/>
    </source>
</evidence>
<dbReference type="OMA" id="PPRCICN"/>
<evidence type="ECO:0000313" key="2">
    <source>
        <dbReference type="EMBL" id="TDG39339.1"/>
    </source>
</evidence>
<feature type="compositionally biased region" description="Basic and acidic residues" evidence="1">
    <location>
        <begin position="203"/>
        <end position="233"/>
    </location>
</feature>
<dbReference type="Proteomes" id="UP000295192">
    <property type="component" value="Unassembled WGS sequence"/>
</dbReference>
<name>A0A484ARX2_DRONA</name>
<gene>
    <name evidence="2" type="ORF">AWZ03_014239</name>
</gene>
<dbReference type="AlphaFoldDB" id="A0A484ARX2"/>
<protein>
    <submittedName>
        <fullName evidence="2">Uncharacterized protein</fullName>
    </submittedName>
</protein>
<sequence length="735" mass="82804">MPQSDRPSSPEDPTTDQYCIHHLEQDLYELLEEQQLLLNIVAQQQERLERHLEIQRALLEAPPAREETPESEMLEAYETVVEVEQEPKPEAEPPMKPSLESETESKPEAESEPEPKPKPEPESKLEEEEEPKVESKLEVELEQESKLEMDPEPEEESKLEVYPEPEEESKLKMDPEPEEESKMNVEPEPKVQTDSETESELDSESKLVLHPESESETESELKSDMEPESKLKPEPNAAVEFEQLAVNESNEQQQDAQPNDSDLVPPLPPPRCICNVVQRSTRRNSRSSEDTRVAQCTPPKRNGLGYDAPFPYPKRMAKTRERRALFIFTLVDNLVLQLQRCISLAETGAPPMPICSAPSDQLTIVELDNEPEQKNEIGNEKEKDYKKEDEKEKDEKQDEKKPAPVVNKNTGAVPKQNYRPIEKAAKSPYEPKPPKRPRKKPVRESEQMDVEIDLDCEFGMQYIEKFRANRIREDVYLYKSTLESTVKEDIDAMAAALGLLDVDGENNAQQVKPPMRSWYKADLAPPKAQLETRACSPDQKTFTLLPTGPTTGLSTGLPSNHFINMMPSTSAQARALSMAMSIPVHQPESVRSSLSPSPLDVQAFLTQPLDSFNQLENLPDRIIGFTINRTPFGNTFEIKGTNATLSKLPNSGNDLNAAPPFGVVSRVNRVEGIRRPIATEPPSPPPNIFHNPTLYTPINEPTNVSTHSKDDENDVELTAINFCGQEYTASSPGNR</sequence>
<feature type="region of interest" description="Disordered" evidence="1">
    <location>
        <begin position="248"/>
        <end position="300"/>
    </location>
</feature>
<feature type="compositionally biased region" description="Basic and acidic residues" evidence="1">
    <location>
        <begin position="103"/>
        <end position="124"/>
    </location>
</feature>
<reference evidence="2 3" key="1">
    <citation type="journal article" date="2019" name="J. Hered.">
        <title>An Improved Genome Assembly for Drosophila navojoa, the Basal Species in the mojavensis Cluster.</title>
        <authorList>
            <person name="Vanderlinde T."/>
            <person name="Dupim E.G."/>
            <person name="Nazario-Yepiz N.O."/>
            <person name="Carvalho A.B."/>
        </authorList>
    </citation>
    <scope>NUCLEOTIDE SEQUENCE [LARGE SCALE GENOMIC DNA]</scope>
    <source>
        <strain evidence="2">Navoj_Jal97</strain>
        <tissue evidence="2">Whole organism</tissue>
    </source>
</reference>
<keyword evidence="3" id="KW-1185">Reference proteome</keyword>
<feature type="region of interest" description="Disordered" evidence="1">
    <location>
        <begin position="59"/>
        <end position="233"/>
    </location>
</feature>
<feature type="region of interest" description="Disordered" evidence="1">
    <location>
        <begin position="369"/>
        <end position="447"/>
    </location>
</feature>